<dbReference type="Proteomes" id="UP000886885">
    <property type="component" value="Chromosome 8A"/>
</dbReference>
<evidence type="ECO:0000256" key="4">
    <source>
        <dbReference type="SAM" id="MobiDB-lite"/>
    </source>
</evidence>
<evidence type="ECO:0000256" key="2">
    <source>
        <dbReference type="ARBA" id="ARBA00022801"/>
    </source>
</evidence>
<feature type="domain" description="Ubiquitin-like protease family profile" evidence="5">
    <location>
        <begin position="313"/>
        <end position="554"/>
    </location>
</feature>
<keyword evidence="7" id="KW-1185">Reference proteome</keyword>
<dbReference type="GO" id="GO:0006508">
    <property type="term" value="P:proteolysis"/>
    <property type="evidence" value="ECO:0007669"/>
    <property type="project" value="UniProtKB-KW"/>
</dbReference>
<proteinExistence type="predicted"/>
<dbReference type="OrthoDB" id="1939479at2759"/>
<evidence type="ECO:0000313" key="7">
    <source>
        <dbReference type="Proteomes" id="UP000886885"/>
    </source>
</evidence>
<accession>A0A8X7ZD97</accession>
<evidence type="ECO:0000256" key="3">
    <source>
        <dbReference type="ARBA" id="ARBA00022807"/>
    </source>
</evidence>
<dbReference type="InterPro" id="IPR003653">
    <property type="entry name" value="Peptidase_C48_C"/>
</dbReference>
<dbReference type="PANTHER" id="PTHR12606:SF1">
    <property type="entry name" value="UBIQUITIN-LIKE-SPECIFIC PROTEASE 1A"/>
    <property type="match status" value="1"/>
</dbReference>
<evidence type="ECO:0000313" key="6">
    <source>
        <dbReference type="EMBL" id="KAG6766590.1"/>
    </source>
</evidence>
<dbReference type="EMBL" id="JAAWWB010000015">
    <property type="protein sequence ID" value="KAG6766590.1"/>
    <property type="molecule type" value="Genomic_DNA"/>
</dbReference>
<evidence type="ECO:0000256" key="1">
    <source>
        <dbReference type="ARBA" id="ARBA00022670"/>
    </source>
</evidence>
<feature type="region of interest" description="Disordered" evidence="4">
    <location>
        <begin position="1"/>
        <end position="23"/>
    </location>
</feature>
<keyword evidence="2" id="KW-0378">Hydrolase</keyword>
<dbReference type="Pfam" id="PF02902">
    <property type="entry name" value="Peptidase_C48"/>
    <property type="match status" value="2"/>
</dbReference>
<organism evidence="6 7">
    <name type="scientific">Populus tomentosa</name>
    <name type="common">Chinese white poplar</name>
    <dbReference type="NCBI Taxonomy" id="118781"/>
    <lineage>
        <taxon>Eukaryota</taxon>
        <taxon>Viridiplantae</taxon>
        <taxon>Streptophyta</taxon>
        <taxon>Embryophyta</taxon>
        <taxon>Tracheophyta</taxon>
        <taxon>Spermatophyta</taxon>
        <taxon>Magnoliopsida</taxon>
        <taxon>eudicotyledons</taxon>
        <taxon>Gunneridae</taxon>
        <taxon>Pentapetalae</taxon>
        <taxon>rosids</taxon>
        <taxon>fabids</taxon>
        <taxon>Malpighiales</taxon>
        <taxon>Salicaceae</taxon>
        <taxon>Saliceae</taxon>
        <taxon>Populus</taxon>
    </lineage>
</organism>
<comment type="caution">
    <text evidence="6">The sequence shown here is derived from an EMBL/GenBank/DDBJ whole genome shotgun (WGS) entry which is preliminary data.</text>
</comment>
<keyword evidence="1" id="KW-0645">Protease</keyword>
<gene>
    <name evidence="6" type="ORF">POTOM_030678</name>
</gene>
<name>A0A8X7ZD97_POPTO</name>
<dbReference type="PROSITE" id="PS50600">
    <property type="entry name" value="ULP_PROTEASE"/>
    <property type="match status" value="1"/>
</dbReference>
<dbReference type="GO" id="GO:0005634">
    <property type="term" value="C:nucleus"/>
    <property type="evidence" value="ECO:0007669"/>
    <property type="project" value="TreeGrafter"/>
</dbReference>
<dbReference type="PANTHER" id="PTHR12606">
    <property type="entry name" value="SENTRIN/SUMO-SPECIFIC PROTEASE"/>
    <property type="match status" value="1"/>
</dbReference>
<dbReference type="GO" id="GO:0016926">
    <property type="term" value="P:protein desumoylation"/>
    <property type="evidence" value="ECO:0007669"/>
    <property type="project" value="TreeGrafter"/>
</dbReference>
<dbReference type="GO" id="GO:0016929">
    <property type="term" value="F:deSUMOylase activity"/>
    <property type="evidence" value="ECO:0007669"/>
    <property type="project" value="TreeGrafter"/>
</dbReference>
<dbReference type="AlphaFoldDB" id="A0A8X7ZD97"/>
<protein>
    <recommendedName>
        <fullName evidence="5">Ubiquitin-like protease family profile domain-containing protein</fullName>
    </recommendedName>
</protein>
<evidence type="ECO:0000259" key="5">
    <source>
        <dbReference type="PROSITE" id="PS50600"/>
    </source>
</evidence>
<sequence>MGALTSSGNHKRDHPCNYNPYSNSPDFHISKKPRFSTMHQTRKFNNQTLGSSNSIASRISKYPETATKFRREVHAPCSFQKFTLSRVKSGGFSEKERNPGLEGDVMGNFLSSKLDYAKQSAFGAIGYLVKEKEVIDVDDESEKIEKEIVSEDSSIEEVEVSEEDGREGGSAVLNWMLRNGVVGSENDGDVKILEERSVVTIDGNLAVENTGKMLGSLAMNNEFGVLTVETYKKLLEDTERRNGRLGSLKFEIEYNEKRWDSFKALRPVKKEPVEEISLEPFIPLTPEEETEVKQAFFPNNRRRVLVSHGNSNIDITGQILHCLAPGAWLNDEVINLYMELLKERERREPKKFLKCHFFNTFFYKKLTGGGKGGYDYRAVKRWTTEKKLGYFLIDCDKIFVPVHQEIHWCLAVINKKDQKFQYLDSLKGRDNRVLESLVCFVLFRFYTFQKPVPATKLLSGHAPDTYLGRAVSPYDRKGHFDSGHVLRESFQNSLGSKGVGDFLKLAKYYAEEVKDKSKKDIDVSNWEREFVEDLPEQQNGYDCGVFMIKYADFYSRGIGLCFGQEHMPYFRLRTAKEILRLRAD</sequence>
<reference evidence="6" key="1">
    <citation type="journal article" date="2020" name="bioRxiv">
        <title>Hybrid origin of Populus tomentosa Carr. identified through genome sequencing and phylogenomic analysis.</title>
        <authorList>
            <person name="An X."/>
            <person name="Gao K."/>
            <person name="Chen Z."/>
            <person name="Li J."/>
            <person name="Yang X."/>
            <person name="Yang X."/>
            <person name="Zhou J."/>
            <person name="Guo T."/>
            <person name="Zhao T."/>
            <person name="Huang S."/>
            <person name="Miao D."/>
            <person name="Khan W.U."/>
            <person name="Rao P."/>
            <person name="Ye M."/>
            <person name="Lei B."/>
            <person name="Liao W."/>
            <person name="Wang J."/>
            <person name="Ji L."/>
            <person name="Li Y."/>
            <person name="Guo B."/>
            <person name="Mustafa N.S."/>
            <person name="Li S."/>
            <person name="Yun Q."/>
            <person name="Keller S.R."/>
            <person name="Mao J."/>
            <person name="Zhang R."/>
            <person name="Strauss S.H."/>
        </authorList>
    </citation>
    <scope>NUCLEOTIDE SEQUENCE</scope>
    <source>
        <strain evidence="6">GM15</strain>
        <tissue evidence="6">Leaf</tissue>
    </source>
</reference>
<keyword evidence="3" id="KW-0788">Thiol protease</keyword>